<feature type="domain" description="Membrane iron-sulfur containing protein FtrD-like" evidence="1">
    <location>
        <begin position="58"/>
        <end position="160"/>
    </location>
</feature>
<dbReference type="eggNOG" id="COG4393">
    <property type="taxonomic scope" value="Bacteria"/>
</dbReference>
<evidence type="ECO:0000313" key="2">
    <source>
        <dbReference type="EMBL" id="EHJ47020.1"/>
    </source>
</evidence>
<reference evidence="3" key="1">
    <citation type="journal article" date="2015" name="Genome Announc.">
        <title>High-Quality Draft Genome Sequence of Desulfovibrio carbinoliphilus FW-101-2B, an Organic Acid-Oxidizing Sulfate-Reducing Bacterium Isolated from Uranium(VI)-Contaminated Groundwater.</title>
        <authorList>
            <person name="Ramsay B.D."/>
            <person name="Hwang C."/>
            <person name="Woo H.L."/>
            <person name="Carroll S.L."/>
            <person name="Lucas S."/>
            <person name="Han J."/>
            <person name="Lapidus A.L."/>
            <person name="Cheng J.F."/>
            <person name="Goodwin L.A."/>
            <person name="Pitluck S."/>
            <person name="Peters L."/>
            <person name="Chertkov O."/>
            <person name="Held B."/>
            <person name="Detter J.C."/>
            <person name="Han C.S."/>
            <person name="Tapia R."/>
            <person name="Land M.L."/>
            <person name="Hauser L.J."/>
            <person name="Kyrpides N.C."/>
            <person name="Ivanova N.N."/>
            <person name="Mikhailova N."/>
            <person name="Pagani I."/>
            <person name="Woyke T."/>
            <person name="Arkin A.P."/>
            <person name="Dehal P."/>
            <person name="Chivian D."/>
            <person name="Criddle C.S."/>
            <person name="Wu W."/>
            <person name="Chakraborty R."/>
            <person name="Hazen T.C."/>
            <person name="Fields M.W."/>
        </authorList>
    </citation>
    <scope>NUCLEOTIDE SEQUENCE [LARGE SCALE GENOMIC DNA]</scope>
    <source>
        <strain evidence="3">FW-101-2B</strain>
    </source>
</reference>
<dbReference type="AlphaFoldDB" id="G7Q604"/>
<gene>
    <name evidence="2" type="ORF">DFW101_1006</name>
</gene>
<dbReference type="STRING" id="694327.DFW101_1006"/>
<proteinExistence type="predicted"/>
<organism evidence="2 3">
    <name type="scientific">Solidesulfovibrio carbinoliphilus subsp. oakridgensis</name>
    <dbReference type="NCBI Taxonomy" id="694327"/>
    <lineage>
        <taxon>Bacteria</taxon>
        <taxon>Pseudomonadati</taxon>
        <taxon>Thermodesulfobacteriota</taxon>
        <taxon>Desulfovibrionia</taxon>
        <taxon>Desulfovibrionales</taxon>
        <taxon>Desulfovibrionaceae</taxon>
        <taxon>Solidesulfovibrio</taxon>
    </lineage>
</organism>
<evidence type="ECO:0000313" key="3">
    <source>
        <dbReference type="Proteomes" id="UP000004662"/>
    </source>
</evidence>
<sequence>MQRPLLPAGPSLLALAALLALTVLLAAPEPSAAFLGLFSDTTSLTPKDNAVTVPLADVADGKAHFYAVTAEGKQIRFFVVKTPDGRVRTAFDACDVCYPEKKGYKQDGEFMVCTNCGRRFHVSRVGDVHGGCNPAPLASEVAGDSLRVALPTLAAGASFF</sequence>
<accession>G7Q604</accession>
<dbReference type="HOGENOM" id="CLU_120865_1_0_7"/>
<dbReference type="EMBL" id="CM001368">
    <property type="protein sequence ID" value="EHJ47020.1"/>
    <property type="molecule type" value="Genomic_DNA"/>
</dbReference>
<dbReference type="InterPro" id="IPR018758">
    <property type="entry name" value="FtrD-like"/>
</dbReference>
<dbReference type="OrthoDB" id="9792533at2"/>
<dbReference type="RefSeq" id="WP_009180436.1">
    <property type="nucleotide sequence ID" value="NZ_CM001368.1"/>
</dbReference>
<evidence type="ECO:0000259" key="1">
    <source>
        <dbReference type="Pfam" id="PF10080"/>
    </source>
</evidence>
<dbReference type="Proteomes" id="UP000004662">
    <property type="component" value="Chromosome"/>
</dbReference>
<protein>
    <recommendedName>
        <fullName evidence="1">Membrane iron-sulfur containing protein FtrD-like domain-containing protein</fullName>
    </recommendedName>
</protein>
<dbReference type="Pfam" id="PF10080">
    <property type="entry name" value="FtrD-like"/>
    <property type="match status" value="1"/>
</dbReference>
<name>G7Q604_9BACT</name>
<dbReference type="CDD" id="cd15489">
    <property type="entry name" value="PHD_SF"/>
    <property type="match status" value="1"/>
</dbReference>
<keyword evidence="3" id="KW-1185">Reference proteome</keyword>